<evidence type="ECO:0000313" key="1">
    <source>
        <dbReference type="EMBL" id="MDL4935809.1"/>
    </source>
</evidence>
<dbReference type="AlphaFoldDB" id="A0ABD4ZST0"/>
<proteinExistence type="predicted"/>
<sequence>MKKNYRLIYKQKFMGQVLQDAVMKYDKTVAEMEQAVNDLYSDPCVFQVWYEEVQADA</sequence>
<protein>
    <submittedName>
        <fullName evidence="1">Uncharacterized protein</fullName>
    </submittedName>
</protein>
<dbReference type="RefSeq" id="WP_217956129.1">
    <property type="nucleotide sequence ID" value="NZ_BSYC01000005.1"/>
</dbReference>
<evidence type="ECO:0000313" key="2">
    <source>
        <dbReference type="Proteomes" id="UP001241571"/>
    </source>
</evidence>
<reference evidence="1 2" key="1">
    <citation type="submission" date="2023-06" db="EMBL/GenBank/DDBJ databases">
        <title>Acute promotion of culturable opportunistic pathogens and persistent increase of antibiotic resistance following antibiotic exposure in mouse gut microbiota.</title>
        <authorList>
            <person name="Li L."/>
            <person name="Wang B."/>
            <person name="Sun Y."/>
            <person name="Wang M."/>
            <person name="Xu H."/>
        </authorList>
    </citation>
    <scope>NUCLEOTIDE SEQUENCE [LARGE SCALE GENOMIC DNA]</scope>
    <source>
        <strain evidence="1 2">CRI2_2</strain>
    </source>
</reference>
<comment type="caution">
    <text evidence="1">The sequence shown here is derived from an EMBL/GenBank/DDBJ whole genome shotgun (WGS) entry which is preliminary data.</text>
</comment>
<name>A0ABD4ZST0_ENTGA</name>
<accession>A0ABD4ZST0</accession>
<gene>
    <name evidence="1" type="ORF">QRX88_08795</name>
</gene>
<dbReference type="EMBL" id="JASUBT010000005">
    <property type="protein sequence ID" value="MDL4935809.1"/>
    <property type="molecule type" value="Genomic_DNA"/>
</dbReference>
<dbReference type="Proteomes" id="UP001241571">
    <property type="component" value="Unassembled WGS sequence"/>
</dbReference>
<organism evidence="1 2">
    <name type="scientific">Enterococcus gallinarum</name>
    <dbReference type="NCBI Taxonomy" id="1353"/>
    <lineage>
        <taxon>Bacteria</taxon>
        <taxon>Bacillati</taxon>
        <taxon>Bacillota</taxon>
        <taxon>Bacilli</taxon>
        <taxon>Lactobacillales</taxon>
        <taxon>Enterococcaceae</taxon>
        <taxon>Enterococcus</taxon>
    </lineage>
</organism>